<dbReference type="InterPro" id="IPR024087">
    <property type="entry name" value="Creatininase-like_sf"/>
</dbReference>
<evidence type="ECO:0000256" key="4">
    <source>
        <dbReference type="ARBA" id="ARBA00022833"/>
    </source>
</evidence>
<dbReference type="GO" id="GO:0009231">
    <property type="term" value="P:riboflavin biosynthetic process"/>
    <property type="evidence" value="ECO:0007669"/>
    <property type="project" value="TreeGrafter"/>
</dbReference>
<dbReference type="AlphaFoldDB" id="K8NTG3"/>
<sequence>MTPNTLRDWTAFRSAAIGEAEASRWIAVLPLAATEQHGPHLPLETDVLIAQAYLARVRSILPENLPVTFLPIEPVGISTEHIAWPGTQTLATDAALNKWMALCDAVAQTGIRKIIMVSSHGGNSAAMALIAQDLRAKHDMLAVSTSWSRFGAPKGMFSADELRFGIHGGAVETSIMLAAFPDQVKENRIANFESAEKQMTTEFRWLSAGRPAPFAWAAQDLNPLGVVGDATLASAQKGDTLLDHGARAFVELLDDVRQFDLSRLANRPEIMS</sequence>
<dbReference type="EMBL" id="AGWY01000012">
    <property type="protein sequence ID" value="EKS33627.1"/>
    <property type="molecule type" value="Genomic_DNA"/>
</dbReference>
<dbReference type="PANTHER" id="PTHR35005:SF1">
    <property type="entry name" value="2-AMINO-5-FORMYLAMINO-6-RIBOSYLAMINOPYRIMIDIN-4(3H)-ONE 5'-MONOPHOSPHATE DEFORMYLASE"/>
    <property type="match status" value="1"/>
</dbReference>
<dbReference type="PANTHER" id="PTHR35005">
    <property type="entry name" value="3-DEHYDRO-SCYLLO-INOSOSE HYDROLASE"/>
    <property type="match status" value="1"/>
</dbReference>
<comment type="cofactor">
    <cofactor evidence="1">
        <name>Zn(2+)</name>
        <dbReference type="ChEBI" id="CHEBI:29105"/>
    </cofactor>
</comment>
<dbReference type="OrthoDB" id="9801445at2"/>
<proteinExistence type="inferred from homology"/>
<evidence type="ECO:0000256" key="1">
    <source>
        <dbReference type="ARBA" id="ARBA00001947"/>
    </source>
</evidence>
<dbReference type="Proteomes" id="UP000001095">
    <property type="component" value="Unassembled WGS sequence"/>
</dbReference>
<dbReference type="RefSeq" id="WP_002713617.1">
    <property type="nucleotide sequence ID" value="NZ_KB375281.1"/>
</dbReference>
<evidence type="ECO:0000256" key="3">
    <source>
        <dbReference type="ARBA" id="ARBA00022801"/>
    </source>
</evidence>
<dbReference type="SUPFAM" id="SSF102215">
    <property type="entry name" value="Creatininase"/>
    <property type="match status" value="1"/>
</dbReference>
<dbReference type="Gene3D" id="3.40.50.10310">
    <property type="entry name" value="Creatininase"/>
    <property type="match status" value="1"/>
</dbReference>
<name>K8NTG3_9BRAD</name>
<evidence type="ECO:0000313" key="7">
    <source>
        <dbReference type="Proteomes" id="UP000001095"/>
    </source>
</evidence>
<dbReference type="InterPro" id="IPR003785">
    <property type="entry name" value="Creatininase/forma_Hydrolase"/>
</dbReference>
<comment type="similarity">
    <text evidence="5">Belongs to the creatininase superfamily.</text>
</comment>
<comment type="caution">
    <text evidence="6">The sequence shown here is derived from an EMBL/GenBank/DDBJ whole genome shotgun (WGS) entry which is preliminary data.</text>
</comment>
<organism evidence="6 7">
    <name type="scientific">Afipia clevelandensis ATCC 49720</name>
    <dbReference type="NCBI Taxonomy" id="883079"/>
    <lineage>
        <taxon>Bacteria</taxon>
        <taxon>Pseudomonadati</taxon>
        <taxon>Pseudomonadota</taxon>
        <taxon>Alphaproteobacteria</taxon>
        <taxon>Hyphomicrobiales</taxon>
        <taxon>Nitrobacteraceae</taxon>
        <taxon>Afipia</taxon>
    </lineage>
</organism>
<keyword evidence="7" id="KW-1185">Reference proteome</keyword>
<dbReference type="PATRIC" id="fig|883079.3.peg.2800"/>
<dbReference type="GO" id="GO:0046872">
    <property type="term" value="F:metal ion binding"/>
    <property type="evidence" value="ECO:0007669"/>
    <property type="project" value="UniProtKB-KW"/>
</dbReference>
<keyword evidence="4" id="KW-0862">Zinc</keyword>
<dbReference type="GO" id="GO:0016811">
    <property type="term" value="F:hydrolase activity, acting on carbon-nitrogen (but not peptide) bonds, in linear amides"/>
    <property type="evidence" value="ECO:0007669"/>
    <property type="project" value="TreeGrafter"/>
</dbReference>
<evidence type="ECO:0000256" key="5">
    <source>
        <dbReference type="ARBA" id="ARBA00024029"/>
    </source>
</evidence>
<protein>
    <recommendedName>
        <fullName evidence="8">Creatinine amidohydrolase</fullName>
    </recommendedName>
</protein>
<dbReference type="HOGENOM" id="CLU_055029_0_0_5"/>
<gene>
    <name evidence="6" type="ORF">HMPREF9696_02747</name>
</gene>
<evidence type="ECO:0000256" key="2">
    <source>
        <dbReference type="ARBA" id="ARBA00022723"/>
    </source>
</evidence>
<evidence type="ECO:0008006" key="8">
    <source>
        <dbReference type="Google" id="ProtNLM"/>
    </source>
</evidence>
<dbReference type="Pfam" id="PF02633">
    <property type="entry name" value="Creatininase"/>
    <property type="match status" value="1"/>
</dbReference>
<accession>K8NTG3</accession>
<keyword evidence="2" id="KW-0479">Metal-binding</keyword>
<evidence type="ECO:0000313" key="6">
    <source>
        <dbReference type="EMBL" id="EKS33627.1"/>
    </source>
</evidence>
<reference evidence="6 7" key="1">
    <citation type="submission" date="2012-04" db="EMBL/GenBank/DDBJ databases">
        <title>The Genome Sequence of Afipia clevelandensis ATCC 49720.</title>
        <authorList>
            <consortium name="The Broad Institute Genome Sequencing Platform"/>
            <person name="Earl A."/>
            <person name="Ward D."/>
            <person name="Feldgarden M."/>
            <person name="Gevers D."/>
            <person name="Huys G."/>
            <person name="Walker B."/>
            <person name="Young S.K."/>
            <person name="Zeng Q."/>
            <person name="Gargeya S."/>
            <person name="Fitzgerald M."/>
            <person name="Haas B."/>
            <person name="Abouelleil A."/>
            <person name="Alvarado L."/>
            <person name="Arachchi H.M."/>
            <person name="Berlin A."/>
            <person name="Chapman S.B."/>
            <person name="Goldberg J."/>
            <person name="Griggs A."/>
            <person name="Gujja S."/>
            <person name="Hansen M."/>
            <person name="Howarth C."/>
            <person name="Imamovic A."/>
            <person name="Larimer J."/>
            <person name="McCowen C."/>
            <person name="Montmayeur A."/>
            <person name="Murphy C."/>
            <person name="Neiman D."/>
            <person name="Pearson M."/>
            <person name="Priest M."/>
            <person name="Roberts A."/>
            <person name="Saif S."/>
            <person name="Shea T."/>
            <person name="Sisk P."/>
            <person name="Sykes S."/>
            <person name="Wortman J."/>
            <person name="Nusbaum C."/>
            <person name="Birren B."/>
        </authorList>
    </citation>
    <scope>NUCLEOTIDE SEQUENCE [LARGE SCALE GENOMIC DNA]</scope>
    <source>
        <strain evidence="6 7">ATCC 49720</strain>
    </source>
</reference>
<keyword evidence="3" id="KW-0378">Hydrolase</keyword>